<dbReference type="GO" id="GO:0004497">
    <property type="term" value="F:monooxygenase activity"/>
    <property type="evidence" value="ECO:0007669"/>
    <property type="project" value="UniProtKB-KW"/>
</dbReference>
<evidence type="ECO:0000256" key="7">
    <source>
        <dbReference type="ARBA" id="ARBA00022723"/>
    </source>
</evidence>
<dbReference type="SUPFAM" id="SSF48264">
    <property type="entry name" value="Cytochrome P450"/>
    <property type="match status" value="1"/>
</dbReference>
<evidence type="ECO:0000256" key="12">
    <source>
        <dbReference type="RuleBase" id="RU000461"/>
    </source>
</evidence>
<keyword evidence="8 12" id="KW-0560">Oxidoreductase</keyword>
<dbReference type="PRINTS" id="PR00385">
    <property type="entry name" value="P450"/>
</dbReference>
<evidence type="ECO:0000256" key="9">
    <source>
        <dbReference type="ARBA" id="ARBA00023004"/>
    </source>
</evidence>
<dbReference type="InterPro" id="IPR001128">
    <property type="entry name" value="Cyt_P450"/>
</dbReference>
<proteinExistence type="inferred from homology"/>
<dbReference type="EMBL" id="JAZDUA010000082">
    <property type="protein sequence ID" value="KAK7869007.1"/>
    <property type="molecule type" value="Genomic_DNA"/>
</dbReference>
<dbReference type="GO" id="GO:0016705">
    <property type="term" value="F:oxidoreductase activity, acting on paired donors, with incorporation or reduction of molecular oxygen"/>
    <property type="evidence" value="ECO:0007669"/>
    <property type="project" value="InterPro"/>
</dbReference>
<evidence type="ECO:0000256" key="5">
    <source>
        <dbReference type="ARBA" id="ARBA00010617"/>
    </source>
</evidence>
<evidence type="ECO:0000256" key="6">
    <source>
        <dbReference type="ARBA" id="ARBA00022617"/>
    </source>
</evidence>
<keyword evidence="14" id="KW-1185">Reference proteome</keyword>
<evidence type="ECO:0008006" key="15">
    <source>
        <dbReference type="Google" id="ProtNLM"/>
    </source>
</evidence>
<dbReference type="InterPro" id="IPR017972">
    <property type="entry name" value="Cyt_P450_CS"/>
</dbReference>
<dbReference type="GO" id="GO:0005506">
    <property type="term" value="F:iron ion binding"/>
    <property type="evidence" value="ECO:0007669"/>
    <property type="project" value="InterPro"/>
</dbReference>
<evidence type="ECO:0000256" key="11">
    <source>
        <dbReference type="PIRSR" id="PIRSR602403-1"/>
    </source>
</evidence>
<dbReference type="GO" id="GO:0020037">
    <property type="term" value="F:heme binding"/>
    <property type="evidence" value="ECO:0007669"/>
    <property type="project" value="InterPro"/>
</dbReference>
<feature type="binding site" description="axial binding residue" evidence="11">
    <location>
        <position position="148"/>
    </location>
    <ligand>
        <name>heme</name>
        <dbReference type="ChEBI" id="CHEBI:30413"/>
    </ligand>
    <ligandPart>
        <name>Fe</name>
        <dbReference type="ChEBI" id="CHEBI:18248"/>
    </ligandPart>
</feature>
<dbReference type="AlphaFoldDB" id="A0AAN9ZAL9"/>
<evidence type="ECO:0000256" key="1">
    <source>
        <dbReference type="ARBA" id="ARBA00001971"/>
    </source>
</evidence>
<organism evidence="13 14">
    <name type="scientific">Gryllus longicercus</name>
    <dbReference type="NCBI Taxonomy" id="2509291"/>
    <lineage>
        <taxon>Eukaryota</taxon>
        <taxon>Metazoa</taxon>
        <taxon>Ecdysozoa</taxon>
        <taxon>Arthropoda</taxon>
        <taxon>Hexapoda</taxon>
        <taxon>Insecta</taxon>
        <taxon>Pterygota</taxon>
        <taxon>Neoptera</taxon>
        <taxon>Polyneoptera</taxon>
        <taxon>Orthoptera</taxon>
        <taxon>Ensifera</taxon>
        <taxon>Gryllidea</taxon>
        <taxon>Grylloidea</taxon>
        <taxon>Gryllidae</taxon>
        <taxon>Gryllinae</taxon>
        <taxon>Gryllus</taxon>
    </lineage>
</organism>
<evidence type="ECO:0000256" key="4">
    <source>
        <dbReference type="ARBA" id="ARBA00004406"/>
    </source>
</evidence>
<dbReference type="Proteomes" id="UP001378592">
    <property type="component" value="Unassembled WGS sequence"/>
</dbReference>
<evidence type="ECO:0000313" key="13">
    <source>
        <dbReference type="EMBL" id="KAK7869007.1"/>
    </source>
</evidence>
<dbReference type="PRINTS" id="PR00465">
    <property type="entry name" value="EP450IV"/>
</dbReference>
<dbReference type="InterPro" id="IPR002403">
    <property type="entry name" value="Cyt_P450_E_grp-IV"/>
</dbReference>
<comment type="similarity">
    <text evidence="5 12">Belongs to the cytochrome P450 family.</text>
</comment>
<evidence type="ECO:0000313" key="14">
    <source>
        <dbReference type="Proteomes" id="UP001378592"/>
    </source>
</evidence>
<keyword evidence="9 11" id="KW-0408">Iron</keyword>
<dbReference type="Pfam" id="PF00067">
    <property type="entry name" value="p450"/>
    <property type="match status" value="1"/>
</dbReference>
<dbReference type="PANTHER" id="PTHR24291:SF50">
    <property type="entry name" value="BIFUNCTIONAL ALBAFLAVENONE MONOOXYGENASE_TERPENE SYNTHASE"/>
    <property type="match status" value="1"/>
</dbReference>
<comment type="caution">
    <text evidence="13">The sequence shown here is derived from an EMBL/GenBank/DDBJ whole genome shotgun (WGS) entry which is preliminary data.</text>
</comment>
<protein>
    <recommendedName>
        <fullName evidence="15">Cytochrome P450</fullName>
    </recommendedName>
</protein>
<dbReference type="PANTHER" id="PTHR24291">
    <property type="entry name" value="CYTOCHROME P450 FAMILY 4"/>
    <property type="match status" value="1"/>
</dbReference>
<dbReference type="GO" id="GO:0005789">
    <property type="term" value="C:endoplasmic reticulum membrane"/>
    <property type="evidence" value="ECO:0007669"/>
    <property type="project" value="UniProtKB-SubCell"/>
</dbReference>
<dbReference type="InterPro" id="IPR036396">
    <property type="entry name" value="Cyt_P450_sf"/>
</dbReference>
<name>A0AAN9ZAL9_9ORTH</name>
<keyword evidence="6 11" id="KW-0349">Heme</keyword>
<keyword evidence="10 12" id="KW-0503">Monooxygenase</keyword>
<evidence type="ECO:0000256" key="8">
    <source>
        <dbReference type="ARBA" id="ARBA00023002"/>
    </source>
</evidence>
<keyword evidence="7 11" id="KW-0479">Metal-binding</keyword>
<evidence type="ECO:0000256" key="2">
    <source>
        <dbReference type="ARBA" id="ARBA00003690"/>
    </source>
</evidence>
<evidence type="ECO:0000256" key="3">
    <source>
        <dbReference type="ARBA" id="ARBA00004174"/>
    </source>
</evidence>
<gene>
    <name evidence="13" type="ORF">R5R35_003397</name>
</gene>
<reference evidence="13 14" key="1">
    <citation type="submission" date="2024-03" db="EMBL/GenBank/DDBJ databases">
        <title>The genome assembly and annotation of the cricket Gryllus longicercus Weissman &amp; Gray.</title>
        <authorList>
            <person name="Szrajer S."/>
            <person name="Gray D."/>
            <person name="Ylla G."/>
        </authorList>
    </citation>
    <scope>NUCLEOTIDE SEQUENCE [LARGE SCALE GENOMIC DNA]</scope>
    <source>
        <strain evidence="13">DAG 2021-001</strain>
        <tissue evidence="13">Whole body minus gut</tissue>
    </source>
</reference>
<dbReference type="Gene3D" id="1.10.630.10">
    <property type="entry name" value="Cytochrome P450"/>
    <property type="match status" value="1"/>
</dbReference>
<comment type="cofactor">
    <cofactor evidence="1 11">
        <name>heme</name>
        <dbReference type="ChEBI" id="CHEBI:30413"/>
    </cofactor>
</comment>
<dbReference type="PROSITE" id="PS00086">
    <property type="entry name" value="CYTOCHROME_P450"/>
    <property type="match status" value="1"/>
</dbReference>
<sequence length="200" mass="22446">MLTFLLAGFDSSAITLQFALYFLAKNILVQEKALRELQNIFDAAGSTAMTSDTLQRMQYVEMTVYETLRMHPPVFLYIKKAGVDTPLVSSDLVVPAGASVIVSPRTVHMDPKLYPDPHVFDPERFSPANSAERHPLAFIPFGAGKRACPGRKYAILSLKTVISKVIWNFRILPDETYEPELLWGLTMVTANGMRIKLLKR</sequence>
<comment type="function">
    <text evidence="2">May be involved in the metabolism of insect hormones and in the breakdown of synthetic insecticides.</text>
</comment>
<accession>A0AAN9ZAL9</accession>
<comment type="subcellular location">
    <subcellularLocation>
        <location evidence="4">Endoplasmic reticulum membrane</location>
        <topology evidence="4">Peripheral membrane protein</topology>
    </subcellularLocation>
    <subcellularLocation>
        <location evidence="3">Microsome membrane</location>
        <topology evidence="3">Peripheral membrane protein</topology>
    </subcellularLocation>
</comment>
<dbReference type="InterPro" id="IPR050196">
    <property type="entry name" value="Cytochrome_P450_Monoox"/>
</dbReference>
<evidence type="ECO:0000256" key="10">
    <source>
        <dbReference type="ARBA" id="ARBA00023033"/>
    </source>
</evidence>